<proteinExistence type="predicted"/>
<accession>A0AAU9XRV2</accession>
<dbReference type="InterPro" id="IPR050678">
    <property type="entry name" value="DNA_Partitioning_ATPase"/>
</dbReference>
<dbReference type="CDD" id="cd02042">
    <property type="entry name" value="ParAB_family"/>
    <property type="match status" value="1"/>
</dbReference>
<dbReference type="AlphaFoldDB" id="A0AAU9XRV2"/>
<dbReference type="SUPFAM" id="SSF52540">
    <property type="entry name" value="P-loop containing nucleoside triphosphate hydrolases"/>
    <property type="match status" value="1"/>
</dbReference>
<comment type="caution">
    <text evidence="2">The sequence shown here is derived from an EMBL/GenBank/DDBJ whole genome shotgun (WGS) entry which is preliminary data.</text>
</comment>
<name>A0AAU9XRV2_9CNID</name>
<reference evidence="2 3" key="1">
    <citation type="submission" date="2022-05" db="EMBL/GenBank/DDBJ databases">
        <authorList>
            <consortium name="Genoscope - CEA"/>
            <person name="William W."/>
        </authorList>
    </citation>
    <scope>NUCLEOTIDE SEQUENCE [LARGE SCALE GENOMIC DNA]</scope>
</reference>
<sequence length="377" mass="42393">MPLKESYVIWNNKGGVGKTTLTFHIATEYAKQHQTENGATVNVLVIDLCPQANASMALLSSPEVYGSAHLSTLYRNGKTISHYLKKSTQRGPTIKVNEFITRVSEYNRQVPANLFLLCGDMKLELVGRHLEHSRRGYDAPDDSPWLNNTCSVRSFIEGSKDLVDGVSESDEEWVVFIDTNPAFSVYTEIALAAARKLIIPINSDDFSVEAVRAMLDLVYGIHPQQGQEKQDQYFEAYRNYMFSSKAESYNLRLPQIHLLVNNRVTVYHTRAATAFSAMGEENFKVLYEAYTQHQAEKQCFSPPKGKIDDEKAFKEHYSVDLRDFHSIAIVSLHTGCPLSCLGGIQGKAKISEKVMVHIDKNLLSAYTATLEKLVQKL</sequence>
<dbReference type="Gene3D" id="3.40.50.300">
    <property type="entry name" value="P-loop containing nucleotide triphosphate hydrolases"/>
    <property type="match status" value="1"/>
</dbReference>
<organism evidence="2 3">
    <name type="scientific">Pocillopora meandrina</name>
    <dbReference type="NCBI Taxonomy" id="46732"/>
    <lineage>
        <taxon>Eukaryota</taxon>
        <taxon>Metazoa</taxon>
        <taxon>Cnidaria</taxon>
        <taxon>Anthozoa</taxon>
        <taxon>Hexacorallia</taxon>
        <taxon>Scleractinia</taxon>
        <taxon>Astrocoeniina</taxon>
        <taxon>Pocilloporidae</taxon>
        <taxon>Pocillopora</taxon>
    </lineage>
</organism>
<evidence type="ECO:0000259" key="1">
    <source>
        <dbReference type="Pfam" id="PF13614"/>
    </source>
</evidence>
<dbReference type="PANTHER" id="PTHR13696:SF99">
    <property type="entry name" value="COBYRINIC ACID AC-DIAMIDE SYNTHASE"/>
    <property type="match status" value="1"/>
</dbReference>
<dbReference type="EMBL" id="CALNXJ010000059">
    <property type="protein sequence ID" value="CAH3155878.1"/>
    <property type="molecule type" value="Genomic_DNA"/>
</dbReference>
<dbReference type="PANTHER" id="PTHR13696">
    <property type="entry name" value="P-LOOP CONTAINING NUCLEOSIDE TRIPHOSPHATE HYDROLASE"/>
    <property type="match status" value="1"/>
</dbReference>
<keyword evidence="3" id="KW-1185">Reference proteome</keyword>
<protein>
    <recommendedName>
        <fullName evidence="1">AAA domain-containing protein</fullName>
    </recommendedName>
</protein>
<dbReference type="InterPro" id="IPR025669">
    <property type="entry name" value="AAA_dom"/>
</dbReference>
<evidence type="ECO:0000313" key="2">
    <source>
        <dbReference type="EMBL" id="CAH3155878.1"/>
    </source>
</evidence>
<evidence type="ECO:0000313" key="3">
    <source>
        <dbReference type="Proteomes" id="UP001159428"/>
    </source>
</evidence>
<feature type="domain" description="AAA" evidence="1">
    <location>
        <begin position="8"/>
        <end position="90"/>
    </location>
</feature>
<feature type="domain" description="AAA" evidence="1">
    <location>
        <begin position="174"/>
        <end position="222"/>
    </location>
</feature>
<gene>
    <name evidence="2" type="ORF">PMEA_00028217</name>
</gene>
<dbReference type="InterPro" id="IPR027417">
    <property type="entry name" value="P-loop_NTPase"/>
</dbReference>
<dbReference type="Proteomes" id="UP001159428">
    <property type="component" value="Unassembled WGS sequence"/>
</dbReference>
<dbReference type="Pfam" id="PF13614">
    <property type="entry name" value="AAA_31"/>
    <property type="match status" value="2"/>
</dbReference>